<name>A0A5B7FIL7_PORTR</name>
<dbReference type="AlphaFoldDB" id="A0A5B7FIL7"/>
<accession>A0A5B7FIL7</accession>
<sequence>MNPSPPPRPPLHHFLTPGTRAIPSCSRHQPSTTPRPSPTPQPSPHTGKMGGPAPRGRPERQSGPTVPRGKNPDRETSQSGNGKRVRTCLPGVLAVAERCLRGPLEIVANCPFGVSTRLVGSDTPAPVVHGIASCRCYHASLCI</sequence>
<proteinExistence type="predicted"/>
<keyword evidence="3" id="KW-1185">Reference proteome</keyword>
<evidence type="ECO:0000256" key="1">
    <source>
        <dbReference type="SAM" id="MobiDB-lite"/>
    </source>
</evidence>
<evidence type="ECO:0000313" key="2">
    <source>
        <dbReference type="EMBL" id="MPC44294.1"/>
    </source>
</evidence>
<reference evidence="2 3" key="1">
    <citation type="submission" date="2019-05" db="EMBL/GenBank/DDBJ databases">
        <title>Another draft genome of Portunus trituberculatus and its Hox gene families provides insights of decapod evolution.</title>
        <authorList>
            <person name="Jeong J.-H."/>
            <person name="Song I."/>
            <person name="Kim S."/>
            <person name="Choi T."/>
            <person name="Kim D."/>
            <person name="Ryu S."/>
            <person name="Kim W."/>
        </authorList>
    </citation>
    <scope>NUCLEOTIDE SEQUENCE [LARGE SCALE GENOMIC DNA]</scope>
    <source>
        <tissue evidence="2">Muscle</tissue>
    </source>
</reference>
<dbReference type="Proteomes" id="UP000324222">
    <property type="component" value="Unassembled WGS sequence"/>
</dbReference>
<protein>
    <submittedName>
        <fullName evidence="2">Uncharacterized protein</fullName>
    </submittedName>
</protein>
<evidence type="ECO:0000313" key="3">
    <source>
        <dbReference type="Proteomes" id="UP000324222"/>
    </source>
</evidence>
<gene>
    <name evidence="2" type="ORF">E2C01_037967</name>
</gene>
<organism evidence="2 3">
    <name type="scientific">Portunus trituberculatus</name>
    <name type="common">Swimming crab</name>
    <name type="synonym">Neptunus trituberculatus</name>
    <dbReference type="NCBI Taxonomy" id="210409"/>
    <lineage>
        <taxon>Eukaryota</taxon>
        <taxon>Metazoa</taxon>
        <taxon>Ecdysozoa</taxon>
        <taxon>Arthropoda</taxon>
        <taxon>Crustacea</taxon>
        <taxon>Multicrustacea</taxon>
        <taxon>Malacostraca</taxon>
        <taxon>Eumalacostraca</taxon>
        <taxon>Eucarida</taxon>
        <taxon>Decapoda</taxon>
        <taxon>Pleocyemata</taxon>
        <taxon>Brachyura</taxon>
        <taxon>Eubrachyura</taxon>
        <taxon>Portunoidea</taxon>
        <taxon>Portunidae</taxon>
        <taxon>Portuninae</taxon>
        <taxon>Portunus</taxon>
    </lineage>
</organism>
<comment type="caution">
    <text evidence="2">The sequence shown here is derived from an EMBL/GenBank/DDBJ whole genome shotgun (WGS) entry which is preliminary data.</text>
</comment>
<dbReference type="EMBL" id="VSRR010006214">
    <property type="protein sequence ID" value="MPC44294.1"/>
    <property type="molecule type" value="Genomic_DNA"/>
</dbReference>
<feature type="compositionally biased region" description="Pro residues" evidence="1">
    <location>
        <begin position="33"/>
        <end position="43"/>
    </location>
</feature>
<feature type="region of interest" description="Disordered" evidence="1">
    <location>
        <begin position="1"/>
        <end position="86"/>
    </location>
</feature>